<comment type="caution">
    <text evidence="2">The sequence shown here is derived from an EMBL/GenBank/DDBJ whole genome shotgun (WGS) entry which is preliminary data.</text>
</comment>
<reference evidence="2" key="2">
    <citation type="submission" date="2020-09" db="EMBL/GenBank/DDBJ databases">
        <authorList>
            <person name="Sun Q."/>
            <person name="Zhou Y."/>
        </authorList>
    </citation>
    <scope>NUCLEOTIDE SEQUENCE</scope>
    <source>
        <strain evidence="2">CGMCC 1.7081</strain>
    </source>
</reference>
<proteinExistence type="predicted"/>
<feature type="signal peptide" evidence="1">
    <location>
        <begin position="1"/>
        <end position="19"/>
    </location>
</feature>
<accession>A0A8J3MCQ4</accession>
<sequence length="304" mass="33054">MKSLFIALSLALLARGALAQVNLPDCTENWRALAAALPVDELHYTGPELDTQGRCRLSDISFQIGTYQRMEIERLSWSGTGLERTVEGQPPEALDLSFEGARAMATIPDQPVLNYLYREQARALQSVSGDLRYHWSPGEPLVLDQLALDFRNGNRITLSAQIAGLDLGSLAALQTSRDSATLSEARLEIYSYGLFETLALVPMGQMMLIPGQAPEAQVETLKTRATAFIGALSQPALDAPSKTALSALVQSLPHPQGRFAAHLTTVGEGMPLGRLTEGLTSTPKDGLADWLRDLRLTVTWEPKT</sequence>
<dbReference type="AlphaFoldDB" id="A0A8J3MCQ4"/>
<evidence type="ECO:0000313" key="3">
    <source>
        <dbReference type="Proteomes" id="UP000611500"/>
    </source>
</evidence>
<protein>
    <submittedName>
        <fullName evidence="2">Uncharacterized protein</fullName>
    </submittedName>
</protein>
<keyword evidence="1" id="KW-0732">Signal</keyword>
<feature type="chain" id="PRO_5035195949" evidence="1">
    <location>
        <begin position="20"/>
        <end position="304"/>
    </location>
</feature>
<gene>
    <name evidence="2" type="ORF">GCM10010961_21510</name>
</gene>
<dbReference type="EMBL" id="BNAP01000007">
    <property type="protein sequence ID" value="GHG90686.1"/>
    <property type="molecule type" value="Genomic_DNA"/>
</dbReference>
<reference evidence="2" key="1">
    <citation type="journal article" date="2014" name="Int. J. Syst. Evol. Microbiol.">
        <title>Complete genome sequence of Corynebacterium casei LMG S-19264T (=DSM 44701T), isolated from a smear-ripened cheese.</title>
        <authorList>
            <consortium name="US DOE Joint Genome Institute (JGI-PGF)"/>
            <person name="Walter F."/>
            <person name="Albersmeier A."/>
            <person name="Kalinowski J."/>
            <person name="Ruckert C."/>
        </authorList>
    </citation>
    <scope>NUCLEOTIDE SEQUENCE</scope>
    <source>
        <strain evidence="2">CGMCC 1.7081</strain>
    </source>
</reference>
<organism evidence="2 3">
    <name type="scientific">Pseudodonghicola xiamenensis</name>
    <dbReference type="NCBI Taxonomy" id="337702"/>
    <lineage>
        <taxon>Bacteria</taxon>
        <taxon>Pseudomonadati</taxon>
        <taxon>Pseudomonadota</taxon>
        <taxon>Alphaproteobacteria</taxon>
        <taxon>Rhodobacterales</taxon>
        <taxon>Paracoccaceae</taxon>
        <taxon>Pseudodonghicola</taxon>
    </lineage>
</organism>
<keyword evidence="3" id="KW-1185">Reference proteome</keyword>
<name>A0A8J3MCQ4_9RHOB</name>
<evidence type="ECO:0000256" key="1">
    <source>
        <dbReference type="SAM" id="SignalP"/>
    </source>
</evidence>
<dbReference type="Proteomes" id="UP000611500">
    <property type="component" value="Unassembled WGS sequence"/>
</dbReference>
<evidence type="ECO:0000313" key="2">
    <source>
        <dbReference type="EMBL" id="GHG90686.1"/>
    </source>
</evidence>
<dbReference type="RefSeq" id="WP_028093677.1">
    <property type="nucleotide sequence ID" value="NZ_BNAP01000007.1"/>
</dbReference>